<protein>
    <recommendedName>
        <fullName evidence="18">Ceramide-1-phosphate transfer protein</fullName>
    </recommendedName>
    <alternativeName>
        <fullName evidence="19">Glycolipid transfer protein domain-containing protein 1</fullName>
    </alternativeName>
</protein>
<keyword evidence="23" id="KW-1185">Reference proteome</keyword>
<evidence type="ECO:0000256" key="16">
    <source>
        <dbReference type="ARBA" id="ARBA00036393"/>
    </source>
</evidence>
<evidence type="ECO:0000256" key="17">
    <source>
        <dbReference type="ARBA" id="ARBA00036900"/>
    </source>
</evidence>
<keyword evidence="12" id="KW-0445">Lipid transport</keyword>
<keyword evidence="11" id="KW-0333">Golgi apparatus</keyword>
<evidence type="ECO:0000256" key="6">
    <source>
        <dbReference type="ARBA" id="ARBA00007148"/>
    </source>
</evidence>
<dbReference type="GO" id="GO:1902387">
    <property type="term" value="F:ceramide 1-phosphate binding"/>
    <property type="evidence" value="ECO:0007669"/>
    <property type="project" value="Ensembl"/>
</dbReference>
<dbReference type="PANTHER" id="PTHR10219:SF20">
    <property type="entry name" value="CERAMIDE-1-PHOSPHATE TRANSFER PROTEIN"/>
    <property type="match status" value="1"/>
</dbReference>
<dbReference type="PANTHER" id="PTHR10219">
    <property type="entry name" value="GLYCOLIPID TRANSFER PROTEIN-RELATED"/>
    <property type="match status" value="1"/>
</dbReference>
<gene>
    <name evidence="22" type="primary">CPTP</name>
</gene>
<dbReference type="SUPFAM" id="SSF110004">
    <property type="entry name" value="Glycolipid transfer protein, GLTP"/>
    <property type="match status" value="1"/>
</dbReference>
<evidence type="ECO:0000256" key="9">
    <source>
        <dbReference type="ARBA" id="ARBA00022490"/>
    </source>
</evidence>
<dbReference type="GO" id="GO:0005794">
    <property type="term" value="C:Golgi apparatus"/>
    <property type="evidence" value="ECO:0007669"/>
    <property type="project" value="UniProtKB-SubCell"/>
</dbReference>
<evidence type="ECO:0000256" key="15">
    <source>
        <dbReference type="ARBA" id="ARBA00023242"/>
    </source>
</evidence>
<evidence type="ECO:0000313" key="22">
    <source>
        <dbReference type="Ensembl" id="ENSPMRP00000021764.1"/>
    </source>
</evidence>
<name>A0A670JDS2_PODMU</name>
<dbReference type="OMA" id="ICTDSYN"/>
<evidence type="ECO:0000256" key="2">
    <source>
        <dbReference type="ARBA" id="ARBA00004413"/>
    </source>
</evidence>
<evidence type="ECO:0000256" key="8">
    <source>
        <dbReference type="ARBA" id="ARBA00022475"/>
    </source>
</evidence>
<keyword evidence="10" id="KW-0967">Endosome</keyword>
<proteinExistence type="inferred from homology"/>
<dbReference type="AlphaFoldDB" id="A0A670JDS2"/>
<comment type="catalytic activity">
    <reaction evidence="16">
        <text>N-(9Z-octadecenoyl)-sphing-4-enine-1-phosphate(in) = N-(9Z-octadecenoyl)-sphing-4-enine-1-phosphate(out)</text>
        <dbReference type="Rhea" id="RHEA:45688"/>
        <dbReference type="ChEBI" id="CHEBI:85378"/>
    </reaction>
    <physiologicalReaction direction="left-to-right" evidence="16">
        <dbReference type="Rhea" id="RHEA:45689"/>
    </physiologicalReaction>
</comment>
<evidence type="ECO:0000256" key="10">
    <source>
        <dbReference type="ARBA" id="ARBA00022753"/>
    </source>
</evidence>
<evidence type="ECO:0000313" key="23">
    <source>
        <dbReference type="Proteomes" id="UP000472272"/>
    </source>
</evidence>
<dbReference type="GO" id="GO:0005640">
    <property type="term" value="C:nuclear outer membrane"/>
    <property type="evidence" value="ECO:0007669"/>
    <property type="project" value="UniProtKB-SubCell"/>
</dbReference>
<dbReference type="Gene3D" id="1.10.3520.10">
    <property type="entry name" value="Glycolipid transfer protein"/>
    <property type="match status" value="1"/>
</dbReference>
<dbReference type="GO" id="GO:0005829">
    <property type="term" value="C:cytosol"/>
    <property type="evidence" value="ECO:0007669"/>
    <property type="project" value="UniProtKB-SubCell"/>
</dbReference>
<dbReference type="GO" id="GO:0005886">
    <property type="term" value="C:plasma membrane"/>
    <property type="evidence" value="ECO:0007669"/>
    <property type="project" value="UniProtKB-SubCell"/>
</dbReference>
<comment type="subcellular location">
    <subcellularLocation>
        <location evidence="2">Cell membrane</location>
        <topology evidence="2">Peripheral membrane protein</topology>
        <orientation evidence="2">Cytoplasmic side</orientation>
    </subcellularLocation>
    <subcellularLocation>
        <location evidence="5">Cytoplasm</location>
        <location evidence="5">Cytosol</location>
    </subcellularLocation>
    <subcellularLocation>
        <location evidence="3">Endosome membrane</location>
        <topology evidence="3">Peripheral membrane protein</topology>
    </subcellularLocation>
    <subcellularLocation>
        <location evidence="1">Golgi apparatus</location>
        <location evidence="1">trans-Golgi network membrane</location>
        <topology evidence="1">Peripheral membrane protein</topology>
    </subcellularLocation>
    <subcellularLocation>
        <location evidence="4">Nucleus outer membrane</location>
        <topology evidence="4">Peripheral membrane protein</topology>
    </subcellularLocation>
</comment>
<keyword evidence="13" id="KW-0446">Lipid-binding</keyword>
<dbReference type="GO" id="GO:1902388">
    <property type="term" value="F:ceramide 1-phosphate transfer activity"/>
    <property type="evidence" value="ECO:0007669"/>
    <property type="project" value="Ensembl"/>
</dbReference>
<reference evidence="22" key="2">
    <citation type="submission" date="2025-08" db="UniProtKB">
        <authorList>
            <consortium name="Ensembl"/>
        </authorList>
    </citation>
    <scope>IDENTIFICATION</scope>
</reference>
<dbReference type="Ensembl" id="ENSPMRT00000023098.1">
    <property type="protein sequence ID" value="ENSPMRP00000021764.1"/>
    <property type="gene ID" value="ENSPMRG00000014133.1"/>
</dbReference>
<reference evidence="22" key="3">
    <citation type="submission" date="2025-09" db="UniProtKB">
        <authorList>
            <consortium name="Ensembl"/>
        </authorList>
    </citation>
    <scope>IDENTIFICATION</scope>
</reference>
<dbReference type="InterPro" id="IPR036497">
    <property type="entry name" value="GLTP_sf"/>
</dbReference>
<dbReference type="Proteomes" id="UP000472272">
    <property type="component" value="Chromosome 8"/>
</dbReference>
<evidence type="ECO:0000256" key="12">
    <source>
        <dbReference type="ARBA" id="ARBA00023055"/>
    </source>
</evidence>
<evidence type="ECO:0000256" key="7">
    <source>
        <dbReference type="ARBA" id="ARBA00022448"/>
    </source>
</evidence>
<evidence type="ECO:0000259" key="21">
    <source>
        <dbReference type="Pfam" id="PF08718"/>
    </source>
</evidence>
<feature type="region of interest" description="Disordered" evidence="20">
    <location>
        <begin position="68"/>
        <end position="90"/>
    </location>
</feature>
<evidence type="ECO:0000256" key="19">
    <source>
        <dbReference type="ARBA" id="ARBA00042989"/>
    </source>
</evidence>
<evidence type="ECO:0000256" key="13">
    <source>
        <dbReference type="ARBA" id="ARBA00023121"/>
    </source>
</evidence>
<dbReference type="GO" id="GO:0032691">
    <property type="term" value="P:negative regulation of interleukin-1 beta production"/>
    <property type="evidence" value="ECO:0007669"/>
    <property type="project" value="Ensembl"/>
</dbReference>
<keyword evidence="7" id="KW-0813">Transport</keyword>
<dbReference type="GO" id="GO:1900226">
    <property type="term" value="P:negative regulation of NLRP3 inflammasome complex assembly"/>
    <property type="evidence" value="ECO:0007669"/>
    <property type="project" value="Ensembl"/>
</dbReference>
<evidence type="ECO:0000256" key="4">
    <source>
        <dbReference type="ARBA" id="ARBA00004509"/>
    </source>
</evidence>
<dbReference type="InterPro" id="IPR014830">
    <property type="entry name" value="Glycolipid_transfer_prot_dom"/>
</dbReference>
<dbReference type="GO" id="GO:0010507">
    <property type="term" value="P:negative regulation of autophagy"/>
    <property type="evidence" value="ECO:0007669"/>
    <property type="project" value="Ensembl"/>
</dbReference>
<keyword evidence="15" id="KW-0539">Nucleus</keyword>
<evidence type="ECO:0000256" key="11">
    <source>
        <dbReference type="ARBA" id="ARBA00023034"/>
    </source>
</evidence>
<keyword evidence="9" id="KW-0963">Cytoplasm</keyword>
<evidence type="ECO:0000256" key="1">
    <source>
        <dbReference type="ARBA" id="ARBA00004150"/>
    </source>
</evidence>
<feature type="domain" description="Glycolipid transfer protein" evidence="21">
    <location>
        <begin position="118"/>
        <end position="267"/>
    </location>
</feature>
<dbReference type="GO" id="GO:0010008">
    <property type="term" value="C:endosome membrane"/>
    <property type="evidence" value="ECO:0007669"/>
    <property type="project" value="UniProtKB-SubCell"/>
</dbReference>
<dbReference type="Pfam" id="PF08718">
    <property type="entry name" value="GLTP"/>
    <property type="match status" value="1"/>
</dbReference>
<dbReference type="FunFam" id="1.10.3520.10:FF:000002">
    <property type="entry name" value="Ceramide-1-phosphate transfer protein"/>
    <property type="match status" value="1"/>
</dbReference>
<dbReference type="GeneTree" id="ENSGT00940000161763"/>
<evidence type="ECO:0000256" key="3">
    <source>
        <dbReference type="ARBA" id="ARBA00004481"/>
    </source>
</evidence>
<sequence>MAGDWSRRGGRRRQVSRRRAFIGCAEVGKKEAVAKVSQSGCWGGGEETLLRERPFLFPWRADMGQRLGKRRSMGQKKEEPSAPAAPSPSFAMAYGDDGHNLREVLATFKSCLDEKSEILMDPYLAGWKGLVRFLNTMGTIFTFVSKDAVAKIQIMEEFRSGPHKESYRTLQSMVSYEMANNLVDMKKNTERPVSGCRTILRLHRALLWLQLFLEGLRTGGADCKTSVVCTDSYNASLANYHPWIIRKATTIAFCTLPNREAFFENMKVGSNEEAVEMLGEALPHIKKLYDITQELYSQHKLLDLP</sequence>
<evidence type="ECO:0000256" key="14">
    <source>
        <dbReference type="ARBA" id="ARBA00023136"/>
    </source>
</evidence>
<keyword evidence="14" id="KW-0472">Membrane</keyword>
<accession>A0A670JDS2</accession>
<reference evidence="22 23" key="1">
    <citation type="journal article" date="2019" name="Proc. Natl. Acad. Sci. U.S.A.">
        <title>Regulatory changes in pterin and carotenoid genes underlie balanced color polymorphisms in the wall lizard.</title>
        <authorList>
            <person name="Andrade P."/>
            <person name="Pinho C."/>
            <person name="Perez I de Lanuza G."/>
            <person name="Afonso S."/>
            <person name="Brejcha J."/>
            <person name="Rubin C.J."/>
            <person name="Wallerman O."/>
            <person name="Pereira P."/>
            <person name="Sabatino S.J."/>
            <person name="Bellati A."/>
            <person name="Pellitteri-Rosa D."/>
            <person name="Bosakova Z."/>
            <person name="Bunikis I."/>
            <person name="Carretero M.A."/>
            <person name="Feiner N."/>
            <person name="Marsik P."/>
            <person name="Pauperio F."/>
            <person name="Salvi D."/>
            <person name="Soler L."/>
            <person name="While G.M."/>
            <person name="Uller T."/>
            <person name="Font E."/>
            <person name="Andersson L."/>
            <person name="Carneiro M."/>
        </authorList>
    </citation>
    <scope>NUCLEOTIDE SEQUENCE</scope>
</reference>
<keyword evidence="8" id="KW-1003">Cell membrane</keyword>
<evidence type="ECO:0000256" key="18">
    <source>
        <dbReference type="ARBA" id="ARBA00039463"/>
    </source>
</evidence>
<evidence type="ECO:0000256" key="20">
    <source>
        <dbReference type="SAM" id="MobiDB-lite"/>
    </source>
</evidence>
<evidence type="ECO:0000256" key="5">
    <source>
        <dbReference type="ARBA" id="ARBA00004514"/>
    </source>
</evidence>
<comment type="similarity">
    <text evidence="6">Belongs to the GLTP family.</text>
</comment>
<comment type="catalytic activity">
    <reaction evidence="17">
        <text>N-(hexadecanoyl)-sphing-4-enine-1-phosphate(in) = N-(hexadecanoyl)-sphing-4-enine-1-phosphate(out)</text>
        <dbReference type="Rhea" id="RHEA:45680"/>
        <dbReference type="ChEBI" id="CHEBI:72963"/>
    </reaction>
    <physiologicalReaction direction="left-to-right" evidence="17">
        <dbReference type="Rhea" id="RHEA:45681"/>
    </physiologicalReaction>
</comment>
<organism evidence="22 23">
    <name type="scientific">Podarcis muralis</name>
    <name type="common">Wall lizard</name>
    <name type="synonym">Lacerta muralis</name>
    <dbReference type="NCBI Taxonomy" id="64176"/>
    <lineage>
        <taxon>Eukaryota</taxon>
        <taxon>Metazoa</taxon>
        <taxon>Chordata</taxon>
        <taxon>Craniata</taxon>
        <taxon>Vertebrata</taxon>
        <taxon>Euteleostomi</taxon>
        <taxon>Lepidosauria</taxon>
        <taxon>Squamata</taxon>
        <taxon>Bifurcata</taxon>
        <taxon>Unidentata</taxon>
        <taxon>Episquamata</taxon>
        <taxon>Laterata</taxon>
        <taxon>Lacertibaenia</taxon>
        <taxon>Lacertidae</taxon>
        <taxon>Podarcis</taxon>
    </lineage>
</organism>